<feature type="transmembrane region" description="Helical" evidence="1">
    <location>
        <begin position="53"/>
        <end position="72"/>
    </location>
</feature>
<dbReference type="Proteomes" id="UP001158576">
    <property type="component" value="Chromosome 2"/>
</dbReference>
<keyword evidence="1" id="KW-0812">Transmembrane</keyword>
<protein>
    <submittedName>
        <fullName evidence="2">Oidioi.mRNA.OKI2018_I69.chr2.g8023.t1.cds</fullName>
    </submittedName>
</protein>
<dbReference type="EMBL" id="OU015567">
    <property type="protein sequence ID" value="CAG5113933.1"/>
    <property type="molecule type" value="Genomic_DNA"/>
</dbReference>
<feature type="transmembrane region" description="Helical" evidence="1">
    <location>
        <begin position="93"/>
        <end position="112"/>
    </location>
</feature>
<name>A0ABN7T7Y6_OIKDI</name>
<keyword evidence="1" id="KW-1133">Transmembrane helix</keyword>
<organism evidence="2 3">
    <name type="scientific">Oikopleura dioica</name>
    <name type="common">Tunicate</name>
    <dbReference type="NCBI Taxonomy" id="34765"/>
    <lineage>
        <taxon>Eukaryota</taxon>
        <taxon>Metazoa</taxon>
        <taxon>Chordata</taxon>
        <taxon>Tunicata</taxon>
        <taxon>Appendicularia</taxon>
        <taxon>Copelata</taxon>
        <taxon>Oikopleuridae</taxon>
        <taxon>Oikopleura</taxon>
    </lineage>
</organism>
<keyword evidence="1" id="KW-0472">Membrane</keyword>
<proteinExistence type="predicted"/>
<feature type="transmembrane region" description="Helical" evidence="1">
    <location>
        <begin position="118"/>
        <end position="138"/>
    </location>
</feature>
<reference evidence="2 3" key="1">
    <citation type="submission" date="2021-04" db="EMBL/GenBank/DDBJ databases">
        <authorList>
            <person name="Bliznina A."/>
        </authorList>
    </citation>
    <scope>NUCLEOTIDE SEQUENCE [LARGE SCALE GENOMIC DNA]</scope>
</reference>
<feature type="transmembrane region" description="Helical" evidence="1">
    <location>
        <begin position="12"/>
        <end position="33"/>
    </location>
</feature>
<dbReference type="PROSITE" id="PS51257">
    <property type="entry name" value="PROKAR_LIPOPROTEIN"/>
    <property type="match status" value="1"/>
</dbReference>
<sequence>MSQSPTKFVDIAYLTSPFGIVTCSLWFSLTVAFSCVAAQGVGARHGHEFEFCFIVQVTGWVMVTLMMIIIMFSVKDVLSGHLGIRPRWHQVDFWINLFLSICLFIAACLASSSDELKFPFIGPGLKASCAFTWFSFFLSTAKWIMLLEQVDELPCPDWWPAKGLIIPSDAHNPKPEPEPTPNEESYQNRVIENENYIGDA</sequence>
<evidence type="ECO:0000313" key="3">
    <source>
        <dbReference type="Proteomes" id="UP001158576"/>
    </source>
</evidence>
<evidence type="ECO:0000256" key="1">
    <source>
        <dbReference type="SAM" id="Phobius"/>
    </source>
</evidence>
<accession>A0ABN7T7Y6</accession>
<gene>
    <name evidence="2" type="ORF">OKIOD_LOCUS16788</name>
</gene>
<keyword evidence="3" id="KW-1185">Reference proteome</keyword>
<evidence type="ECO:0000313" key="2">
    <source>
        <dbReference type="EMBL" id="CAG5113933.1"/>
    </source>
</evidence>